<evidence type="ECO:0000256" key="2">
    <source>
        <dbReference type="ARBA" id="ARBA00022829"/>
    </source>
</evidence>
<feature type="compositionally biased region" description="Polar residues" evidence="4">
    <location>
        <begin position="186"/>
        <end position="200"/>
    </location>
</feature>
<keyword evidence="3" id="KW-0175">Coiled coil</keyword>
<dbReference type="Pfam" id="PF07557">
    <property type="entry name" value="Shugoshin_C"/>
    <property type="match status" value="1"/>
</dbReference>
<evidence type="ECO:0000256" key="1">
    <source>
        <dbReference type="ARBA" id="ARBA00010845"/>
    </source>
</evidence>
<evidence type="ECO:0000259" key="5">
    <source>
        <dbReference type="Pfam" id="PF07557"/>
    </source>
</evidence>
<feature type="compositionally biased region" description="Basic and acidic residues" evidence="4">
    <location>
        <begin position="437"/>
        <end position="458"/>
    </location>
</feature>
<reference evidence="6 7" key="1">
    <citation type="journal article" date="2019" name="Nat. Ecol. Evol.">
        <title>Megaphylogeny resolves global patterns of mushroom evolution.</title>
        <authorList>
            <person name="Varga T."/>
            <person name="Krizsan K."/>
            <person name="Foldi C."/>
            <person name="Dima B."/>
            <person name="Sanchez-Garcia M."/>
            <person name="Sanchez-Ramirez S."/>
            <person name="Szollosi G.J."/>
            <person name="Szarkandi J.G."/>
            <person name="Papp V."/>
            <person name="Albert L."/>
            <person name="Andreopoulos W."/>
            <person name="Angelini C."/>
            <person name="Antonin V."/>
            <person name="Barry K.W."/>
            <person name="Bougher N.L."/>
            <person name="Buchanan P."/>
            <person name="Buyck B."/>
            <person name="Bense V."/>
            <person name="Catcheside P."/>
            <person name="Chovatia M."/>
            <person name="Cooper J."/>
            <person name="Damon W."/>
            <person name="Desjardin D."/>
            <person name="Finy P."/>
            <person name="Geml J."/>
            <person name="Haridas S."/>
            <person name="Hughes K."/>
            <person name="Justo A."/>
            <person name="Karasinski D."/>
            <person name="Kautmanova I."/>
            <person name="Kiss B."/>
            <person name="Kocsube S."/>
            <person name="Kotiranta H."/>
            <person name="LaButti K.M."/>
            <person name="Lechner B.E."/>
            <person name="Liimatainen K."/>
            <person name="Lipzen A."/>
            <person name="Lukacs Z."/>
            <person name="Mihaltcheva S."/>
            <person name="Morgado L.N."/>
            <person name="Niskanen T."/>
            <person name="Noordeloos M.E."/>
            <person name="Ohm R.A."/>
            <person name="Ortiz-Santana B."/>
            <person name="Ovrebo C."/>
            <person name="Racz N."/>
            <person name="Riley R."/>
            <person name="Savchenko A."/>
            <person name="Shiryaev A."/>
            <person name="Soop K."/>
            <person name="Spirin V."/>
            <person name="Szebenyi C."/>
            <person name="Tomsovsky M."/>
            <person name="Tulloss R.E."/>
            <person name="Uehling J."/>
            <person name="Grigoriev I.V."/>
            <person name="Vagvolgyi C."/>
            <person name="Papp T."/>
            <person name="Martin F.M."/>
            <person name="Miettinen O."/>
            <person name="Hibbett D.S."/>
            <person name="Nagy L.G."/>
        </authorList>
    </citation>
    <scope>NUCLEOTIDE SEQUENCE [LARGE SCALE GENOMIC DNA]</scope>
    <source>
        <strain evidence="6 7">CBS 121175</strain>
    </source>
</reference>
<sequence>MSRRESRASLGARQNDALYEFEAFKKKFLLANKHITKLNSTLSVRIEELNAQIHALNVENLRLRTSEIQLTSELKREREKTRKIMTDTEAATLALTRHLNYLRTTMDIPEGTRHPQTPPSPKARRRPTDNNASGSPTSPQGMRIARPPTIPGIFEEDEPISVGRRSPFGEAPLPTPPKRKSKSQRRLSASNLPLPTNRVGSPTLGVSGERGNVVHMDLSVALTASNASGAFPKRKTIRRQSGLVTIGTTESESSLPVPRPPSPAFGSPERGIGARLAEEIVIADEEDVVLDILTDRHAEKWERRNKKITSEEEEGPPAPPKDRKRRREGDDTAVVTVDAITSKPKSRIALQPIDNTVFEQVEEPPSSKQFLAPLIDSPSPAAPTTPEPESSNGRERRARKSVVSYAEPSLKVKMRKPDGATTSEPKKKRTSTATNSKHREQSPTESQPDHPPERRSSFEKPSQLPVWSGVETTNYPEPFAPNRKSTTEDAVTGLKRRKSRPPVYNLVDEDEDSDGGEADGEYVPPSAKKWNNVNVEGRRKTGKLADGDGEVRRHSIAV</sequence>
<dbReference type="GO" id="GO:0045132">
    <property type="term" value="P:meiotic chromosome segregation"/>
    <property type="evidence" value="ECO:0007669"/>
    <property type="project" value="InterPro"/>
</dbReference>
<accession>A0A5C3KWK9</accession>
<keyword evidence="2" id="KW-0159">Chromosome partition</keyword>
<dbReference type="STRING" id="230819.A0A5C3KWK9"/>
<evidence type="ECO:0000256" key="3">
    <source>
        <dbReference type="SAM" id="Coils"/>
    </source>
</evidence>
<comment type="similarity">
    <text evidence="1">Belongs to the shugoshin family.</text>
</comment>
<dbReference type="AlphaFoldDB" id="A0A5C3KWK9"/>
<feature type="compositionally biased region" description="Polar residues" evidence="4">
    <location>
        <begin position="129"/>
        <end position="140"/>
    </location>
</feature>
<feature type="compositionally biased region" description="Acidic residues" evidence="4">
    <location>
        <begin position="507"/>
        <end position="520"/>
    </location>
</feature>
<feature type="region of interest" description="Disordered" evidence="4">
    <location>
        <begin position="247"/>
        <end position="268"/>
    </location>
</feature>
<feature type="region of interest" description="Disordered" evidence="4">
    <location>
        <begin position="104"/>
        <end position="208"/>
    </location>
</feature>
<protein>
    <recommendedName>
        <fullName evidence="5">Shugoshin C-terminal domain-containing protein</fullName>
    </recommendedName>
</protein>
<feature type="region of interest" description="Disordered" evidence="4">
    <location>
        <begin position="304"/>
        <end position="339"/>
    </location>
</feature>
<proteinExistence type="inferred from homology"/>
<gene>
    <name evidence="6" type="ORF">FA15DRAFT_669349</name>
</gene>
<evidence type="ECO:0000313" key="6">
    <source>
        <dbReference type="EMBL" id="TFK24625.1"/>
    </source>
</evidence>
<dbReference type="GO" id="GO:0005634">
    <property type="term" value="C:nucleus"/>
    <property type="evidence" value="ECO:0007669"/>
    <property type="project" value="InterPro"/>
</dbReference>
<evidence type="ECO:0000256" key="4">
    <source>
        <dbReference type="SAM" id="MobiDB-lite"/>
    </source>
</evidence>
<organism evidence="6 7">
    <name type="scientific">Coprinopsis marcescibilis</name>
    <name type="common">Agaric fungus</name>
    <name type="synonym">Psathyrella marcescibilis</name>
    <dbReference type="NCBI Taxonomy" id="230819"/>
    <lineage>
        <taxon>Eukaryota</taxon>
        <taxon>Fungi</taxon>
        <taxon>Dikarya</taxon>
        <taxon>Basidiomycota</taxon>
        <taxon>Agaricomycotina</taxon>
        <taxon>Agaricomycetes</taxon>
        <taxon>Agaricomycetidae</taxon>
        <taxon>Agaricales</taxon>
        <taxon>Agaricineae</taxon>
        <taxon>Psathyrellaceae</taxon>
        <taxon>Coprinopsis</taxon>
    </lineage>
</organism>
<feature type="coiled-coil region" evidence="3">
    <location>
        <begin position="39"/>
        <end position="66"/>
    </location>
</feature>
<dbReference type="GO" id="GO:0000775">
    <property type="term" value="C:chromosome, centromeric region"/>
    <property type="evidence" value="ECO:0007669"/>
    <property type="project" value="InterPro"/>
</dbReference>
<keyword evidence="7" id="KW-1185">Reference proteome</keyword>
<dbReference type="Proteomes" id="UP000307440">
    <property type="component" value="Unassembled WGS sequence"/>
</dbReference>
<dbReference type="OrthoDB" id="5394106at2759"/>
<feature type="region of interest" description="Disordered" evidence="4">
    <location>
        <begin position="359"/>
        <end position="528"/>
    </location>
</feature>
<feature type="domain" description="Shugoshin C-terminal" evidence="5">
    <location>
        <begin position="393"/>
        <end position="416"/>
    </location>
</feature>
<evidence type="ECO:0000313" key="7">
    <source>
        <dbReference type="Proteomes" id="UP000307440"/>
    </source>
</evidence>
<dbReference type="InterPro" id="IPR011515">
    <property type="entry name" value="Shugoshin_C"/>
</dbReference>
<name>A0A5C3KWK9_COPMA</name>
<dbReference type="EMBL" id="ML210197">
    <property type="protein sequence ID" value="TFK24625.1"/>
    <property type="molecule type" value="Genomic_DNA"/>
</dbReference>